<sequence>MRRGWQGPGVDGILTRAGPDPDAGGPGRAATAAPWAGAGRDRRERGCAEPRADGRGRGRALPGAAHPPPRAVSGPR</sequence>
<organism evidence="2 3">
    <name type="scientific">Streptomyces sanyensis</name>
    <dbReference type="NCBI Taxonomy" id="568869"/>
    <lineage>
        <taxon>Bacteria</taxon>
        <taxon>Bacillati</taxon>
        <taxon>Actinomycetota</taxon>
        <taxon>Actinomycetes</taxon>
        <taxon>Kitasatosporales</taxon>
        <taxon>Streptomycetaceae</taxon>
        <taxon>Streptomyces</taxon>
    </lineage>
</organism>
<dbReference type="Proteomes" id="UP001501147">
    <property type="component" value="Unassembled WGS sequence"/>
</dbReference>
<feature type="compositionally biased region" description="Low complexity" evidence="1">
    <location>
        <begin position="16"/>
        <end position="38"/>
    </location>
</feature>
<evidence type="ECO:0000313" key="3">
    <source>
        <dbReference type="Proteomes" id="UP001501147"/>
    </source>
</evidence>
<name>A0ABP9ADC0_9ACTN</name>
<feature type="compositionally biased region" description="Gly residues" evidence="1">
    <location>
        <begin position="1"/>
        <end position="10"/>
    </location>
</feature>
<evidence type="ECO:0000256" key="1">
    <source>
        <dbReference type="SAM" id="MobiDB-lite"/>
    </source>
</evidence>
<keyword evidence="3" id="KW-1185">Reference proteome</keyword>
<comment type="caution">
    <text evidence="2">The sequence shown here is derived from an EMBL/GenBank/DDBJ whole genome shotgun (WGS) entry which is preliminary data.</text>
</comment>
<feature type="region of interest" description="Disordered" evidence="1">
    <location>
        <begin position="1"/>
        <end position="76"/>
    </location>
</feature>
<evidence type="ECO:0000313" key="2">
    <source>
        <dbReference type="EMBL" id="GAA4778526.1"/>
    </source>
</evidence>
<gene>
    <name evidence="2" type="ORF">GCM10023329_29470</name>
</gene>
<reference evidence="3" key="1">
    <citation type="journal article" date="2019" name="Int. J. Syst. Evol. Microbiol.">
        <title>The Global Catalogue of Microorganisms (GCM) 10K type strain sequencing project: providing services to taxonomists for standard genome sequencing and annotation.</title>
        <authorList>
            <consortium name="The Broad Institute Genomics Platform"/>
            <consortium name="The Broad Institute Genome Sequencing Center for Infectious Disease"/>
            <person name="Wu L."/>
            <person name="Ma J."/>
        </authorList>
    </citation>
    <scope>NUCLEOTIDE SEQUENCE [LARGE SCALE GENOMIC DNA]</scope>
    <source>
        <strain evidence="3">JCM 18324</strain>
    </source>
</reference>
<protein>
    <submittedName>
        <fullName evidence="2">Uncharacterized protein</fullName>
    </submittedName>
</protein>
<feature type="compositionally biased region" description="Basic and acidic residues" evidence="1">
    <location>
        <begin position="39"/>
        <end position="56"/>
    </location>
</feature>
<proteinExistence type="predicted"/>
<accession>A0ABP9ADC0</accession>
<dbReference type="EMBL" id="BAABJV010000006">
    <property type="protein sequence ID" value="GAA4778526.1"/>
    <property type="molecule type" value="Genomic_DNA"/>
</dbReference>